<protein>
    <submittedName>
        <fullName evidence="2">Uncharacterized protein</fullName>
    </submittedName>
</protein>
<gene>
    <name evidence="2" type="ORF">A8950_2232</name>
</gene>
<name>A0A4R6WMZ7_9PROT</name>
<comment type="caution">
    <text evidence="2">The sequence shown here is derived from an EMBL/GenBank/DDBJ whole genome shotgun (WGS) entry which is preliminary data.</text>
</comment>
<reference evidence="2 3" key="1">
    <citation type="submission" date="2019-03" db="EMBL/GenBank/DDBJ databases">
        <title>Genomic Encyclopedia of Type Strains, Phase III (KMG-III): the genomes of soil and plant-associated and newly described type strains.</title>
        <authorList>
            <person name="Whitman W."/>
        </authorList>
    </citation>
    <scope>NUCLEOTIDE SEQUENCE [LARGE SCALE GENOMIC DNA]</scope>
    <source>
        <strain evidence="2 3">CGMCC 1.7660</strain>
    </source>
</reference>
<sequence length="50" mass="5580">MVKEVGTAMHLDIEAERARRLRQRNWALAGALVLFVVLVFIVSIVKMGGN</sequence>
<feature type="transmembrane region" description="Helical" evidence="1">
    <location>
        <begin position="26"/>
        <end position="45"/>
    </location>
</feature>
<accession>A0A4R6WMZ7</accession>
<dbReference type="Proteomes" id="UP000295783">
    <property type="component" value="Unassembled WGS sequence"/>
</dbReference>
<evidence type="ECO:0000256" key="1">
    <source>
        <dbReference type="SAM" id="Phobius"/>
    </source>
</evidence>
<organism evidence="2 3">
    <name type="scientific">Dongia mobilis</name>
    <dbReference type="NCBI Taxonomy" id="578943"/>
    <lineage>
        <taxon>Bacteria</taxon>
        <taxon>Pseudomonadati</taxon>
        <taxon>Pseudomonadota</taxon>
        <taxon>Alphaproteobacteria</taxon>
        <taxon>Rhodospirillales</taxon>
        <taxon>Dongiaceae</taxon>
        <taxon>Dongia</taxon>
    </lineage>
</organism>
<keyword evidence="1" id="KW-0472">Membrane</keyword>
<evidence type="ECO:0000313" key="3">
    <source>
        <dbReference type="Proteomes" id="UP000295783"/>
    </source>
</evidence>
<evidence type="ECO:0000313" key="2">
    <source>
        <dbReference type="EMBL" id="TDQ82409.1"/>
    </source>
</evidence>
<keyword evidence="1" id="KW-1133">Transmembrane helix</keyword>
<keyword evidence="1" id="KW-0812">Transmembrane</keyword>
<proteinExistence type="predicted"/>
<dbReference type="AlphaFoldDB" id="A0A4R6WMZ7"/>
<dbReference type="RefSeq" id="WP_166645116.1">
    <property type="nucleotide sequence ID" value="NZ_SNYW01000008.1"/>
</dbReference>
<keyword evidence="3" id="KW-1185">Reference proteome</keyword>
<dbReference type="EMBL" id="SNYW01000008">
    <property type="protein sequence ID" value="TDQ82409.1"/>
    <property type="molecule type" value="Genomic_DNA"/>
</dbReference>